<name>A0A3P7KSZ9_STRVU</name>
<dbReference type="OrthoDB" id="5853020at2759"/>
<protein>
    <submittedName>
        <fullName evidence="1">Uncharacterized protein</fullName>
    </submittedName>
</protein>
<dbReference type="InterPro" id="IPR052797">
    <property type="entry name" value="RegFact_GeneExpr_CellDeath"/>
</dbReference>
<dbReference type="EMBL" id="UYYB01017114">
    <property type="protein sequence ID" value="VDM70678.1"/>
    <property type="molecule type" value="Genomic_DNA"/>
</dbReference>
<evidence type="ECO:0000313" key="1">
    <source>
        <dbReference type="EMBL" id="VDM70678.1"/>
    </source>
</evidence>
<dbReference type="Proteomes" id="UP000270094">
    <property type="component" value="Unassembled WGS sequence"/>
</dbReference>
<gene>
    <name evidence="1" type="ORF">SVUK_LOCUS5676</name>
</gene>
<dbReference type="AlphaFoldDB" id="A0A3P7KSZ9"/>
<evidence type="ECO:0000313" key="2">
    <source>
        <dbReference type="Proteomes" id="UP000270094"/>
    </source>
</evidence>
<reference evidence="1 2" key="1">
    <citation type="submission" date="2018-11" db="EMBL/GenBank/DDBJ databases">
        <authorList>
            <consortium name="Pathogen Informatics"/>
        </authorList>
    </citation>
    <scope>NUCLEOTIDE SEQUENCE [LARGE SCALE GENOMIC DNA]</scope>
</reference>
<accession>A0A3P7KSZ9</accession>
<organism evidence="1 2">
    <name type="scientific">Strongylus vulgaris</name>
    <name type="common">Blood worm</name>
    <dbReference type="NCBI Taxonomy" id="40348"/>
    <lineage>
        <taxon>Eukaryota</taxon>
        <taxon>Metazoa</taxon>
        <taxon>Ecdysozoa</taxon>
        <taxon>Nematoda</taxon>
        <taxon>Chromadorea</taxon>
        <taxon>Rhabditida</taxon>
        <taxon>Rhabditina</taxon>
        <taxon>Rhabditomorpha</taxon>
        <taxon>Strongyloidea</taxon>
        <taxon>Strongylidae</taxon>
        <taxon>Strongylus</taxon>
    </lineage>
</organism>
<dbReference type="PANTHER" id="PTHR33936">
    <property type="entry name" value="PROTEIN CBG17840"/>
    <property type="match status" value="1"/>
</dbReference>
<proteinExistence type="predicted"/>
<dbReference type="PANTHER" id="PTHR33936:SF24">
    <property type="entry name" value="C2H2-TYPE DOMAIN-CONTAINING PROTEIN"/>
    <property type="match status" value="1"/>
</dbReference>
<keyword evidence="2" id="KW-1185">Reference proteome</keyword>
<sequence>MEASIRGGKHNKAIHLGYQTVWYIEDYLYACHAAPSASGRISAKSKKAVFYCTAYMKVAEEQNSILVEHCFQHCGHEARPSQLRLDDNSEKYITSMLMEGLTVRQVYLVLGYFRNIARKCCVQPERLHNLDTVSVQKRVDSNVESDGIHYYTPAEDASGDGFVLDDTFNLTSYSLRLATIIVADEWDRALPAVYLLSFRSV</sequence>